<gene>
    <name evidence="1" type="ORF">c0_g1_i1</name>
</gene>
<organism evidence="1">
    <name type="scientific">Bactrocera latifrons</name>
    <name type="common">Malaysian fruit fly</name>
    <name type="synonym">Chaetodacus latifrons</name>
    <dbReference type="NCBI Taxonomy" id="174628"/>
    <lineage>
        <taxon>Eukaryota</taxon>
        <taxon>Metazoa</taxon>
        <taxon>Ecdysozoa</taxon>
        <taxon>Arthropoda</taxon>
        <taxon>Hexapoda</taxon>
        <taxon>Insecta</taxon>
        <taxon>Pterygota</taxon>
        <taxon>Neoptera</taxon>
        <taxon>Endopterygota</taxon>
        <taxon>Diptera</taxon>
        <taxon>Brachycera</taxon>
        <taxon>Muscomorpha</taxon>
        <taxon>Tephritoidea</taxon>
        <taxon>Tephritidae</taxon>
        <taxon>Bactrocera</taxon>
        <taxon>Bactrocera</taxon>
    </lineage>
</organism>
<dbReference type="AlphaFoldDB" id="A0A0K8ULW5"/>
<proteinExistence type="predicted"/>
<reference evidence="1" key="1">
    <citation type="submission" date="2015-06" db="EMBL/GenBank/DDBJ databases">
        <authorList>
            <person name="Hoefler B.C."/>
            <person name="Straight P.D."/>
        </authorList>
    </citation>
    <scope>NUCLEOTIDE SEQUENCE</scope>
</reference>
<sequence>MSADIGFSSENIKEDRFNTSQTVEVAARTEPNSRYINTLRNIHTLRRIHLDECVKHICNIKGKPTLSRFDAEEESPPRLRQSIDRALEQFIPPKSPIERVCRKLFREPRNNRKSTRPTKCQGTKKNFVFKAKNRSSLIKVRRGYLNVARANVIRAERSNVREIQEHFYYKAQELLKDMQRMRHCIQMSRYAE</sequence>
<protein>
    <submittedName>
        <fullName evidence="1">Uncharacterized protein</fullName>
    </submittedName>
</protein>
<dbReference type="EMBL" id="GDHF01024627">
    <property type="protein sequence ID" value="JAI27687.1"/>
    <property type="molecule type" value="Transcribed_RNA"/>
</dbReference>
<evidence type="ECO:0000313" key="1">
    <source>
        <dbReference type="EMBL" id="JAI27687.1"/>
    </source>
</evidence>
<name>A0A0K8ULW5_BACLA</name>
<accession>A0A0K8ULW5</accession>